<organism evidence="2 3">
    <name type="scientific">Liparis tanakae</name>
    <name type="common">Tanaka's snailfish</name>
    <dbReference type="NCBI Taxonomy" id="230148"/>
    <lineage>
        <taxon>Eukaryota</taxon>
        <taxon>Metazoa</taxon>
        <taxon>Chordata</taxon>
        <taxon>Craniata</taxon>
        <taxon>Vertebrata</taxon>
        <taxon>Euteleostomi</taxon>
        <taxon>Actinopterygii</taxon>
        <taxon>Neopterygii</taxon>
        <taxon>Teleostei</taxon>
        <taxon>Neoteleostei</taxon>
        <taxon>Acanthomorphata</taxon>
        <taxon>Eupercaria</taxon>
        <taxon>Perciformes</taxon>
        <taxon>Cottioidei</taxon>
        <taxon>Cottales</taxon>
        <taxon>Liparidae</taxon>
        <taxon>Liparis</taxon>
    </lineage>
</organism>
<dbReference type="EMBL" id="SRLO01001207">
    <property type="protein sequence ID" value="TNN40237.1"/>
    <property type="molecule type" value="Genomic_DNA"/>
</dbReference>
<feature type="compositionally biased region" description="Basic and acidic residues" evidence="1">
    <location>
        <begin position="77"/>
        <end position="90"/>
    </location>
</feature>
<feature type="region of interest" description="Disordered" evidence="1">
    <location>
        <begin position="77"/>
        <end position="108"/>
    </location>
</feature>
<evidence type="ECO:0000313" key="2">
    <source>
        <dbReference type="EMBL" id="TNN40237.1"/>
    </source>
</evidence>
<comment type="caution">
    <text evidence="2">The sequence shown here is derived from an EMBL/GenBank/DDBJ whole genome shotgun (WGS) entry which is preliminary data.</text>
</comment>
<evidence type="ECO:0000313" key="3">
    <source>
        <dbReference type="Proteomes" id="UP000314294"/>
    </source>
</evidence>
<accession>A0A4Z2FGA7</accession>
<keyword evidence="3" id="KW-1185">Reference proteome</keyword>
<reference evidence="2 3" key="1">
    <citation type="submission" date="2019-03" db="EMBL/GenBank/DDBJ databases">
        <title>First draft genome of Liparis tanakae, snailfish: a comprehensive survey of snailfish specific genes.</title>
        <authorList>
            <person name="Kim W."/>
            <person name="Song I."/>
            <person name="Jeong J.-H."/>
            <person name="Kim D."/>
            <person name="Kim S."/>
            <person name="Ryu S."/>
            <person name="Song J.Y."/>
            <person name="Lee S.K."/>
        </authorList>
    </citation>
    <scope>NUCLEOTIDE SEQUENCE [LARGE SCALE GENOMIC DNA]</scope>
    <source>
        <tissue evidence="2">Muscle</tissue>
    </source>
</reference>
<proteinExistence type="predicted"/>
<name>A0A4Z2FGA7_9TELE</name>
<dbReference type="AlphaFoldDB" id="A0A4Z2FGA7"/>
<sequence length="108" mass="12135">MGTRCKRARARSGTQSCRCGGACFKRSQRESAQERKIIINSMLLGTMTAQPHGPTHKPQCFMRPVITSWPMRTEMELKGPKNTETTRDNGDDVMQAKRGKHSPALSWT</sequence>
<dbReference type="Proteomes" id="UP000314294">
    <property type="component" value="Unassembled WGS sequence"/>
</dbReference>
<evidence type="ECO:0000256" key="1">
    <source>
        <dbReference type="SAM" id="MobiDB-lite"/>
    </source>
</evidence>
<protein>
    <submittedName>
        <fullName evidence="2">Uncharacterized protein</fullName>
    </submittedName>
</protein>
<gene>
    <name evidence="2" type="ORF">EYF80_049611</name>
</gene>